<protein>
    <recommendedName>
        <fullName evidence="5">Cohesin domain-containing protein</fullName>
    </recommendedName>
</protein>
<keyword evidence="2" id="KW-0732">Signal</keyword>
<dbReference type="AlphaFoldDB" id="A0A127M9D9"/>
<name>A0A127M9D9_9GAMM</name>
<dbReference type="RefSeq" id="WP_008252411.1">
    <property type="nucleotide sequence ID" value="NZ_CP014544.1"/>
</dbReference>
<evidence type="ECO:0000256" key="2">
    <source>
        <dbReference type="SAM" id="SignalP"/>
    </source>
</evidence>
<evidence type="ECO:0000256" key="1">
    <source>
        <dbReference type="SAM" id="Phobius"/>
    </source>
</evidence>
<evidence type="ECO:0000313" key="3">
    <source>
        <dbReference type="EMBL" id="AMO69863.1"/>
    </source>
</evidence>
<feature type="signal peptide" evidence="2">
    <location>
        <begin position="1"/>
        <end position="25"/>
    </location>
</feature>
<keyword evidence="1" id="KW-0472">Membrane</keyword>
<dbReference type="EMBL" id="CP014544">
    <property type="protein sequence ID" value="AMO69863.1"/>
    <property type="molecule type" value="Genomic_DNA"/>
</dbReference>
<organism evidence="3 4">
    <name type="scientific">Zhongshania aliphaticivorans</name>
    <dbReference type="NCBI Taxonomy" id="1470434"/>
    <lineage>
        <taxon>Bacteria</taxon>
        <taxon>Pseudomonadati</taxon>
        <taxon>Pseudomonadota</taxon>
        <taxon>Gammaproteobacteria</taxon>
        <taxon>Cellvibrionales</taxon>
        <taxon>Spongiibacteraceae</taxon>
        <taxon>Zhongshania</taxon>
    </lineage>
</organism>
<feature type="chain" id="PRO_5007275197" description="Cohesin domain-containing protein" evidence="2">
    <location>
        <begin position="26"/>
        <end position="205"/>
    </location>
</feature>
<feature type="transmembrane region" description="Helical" evidence="1">
    <location>
        <begin position="176"/>
        <end position="195"/>
    </location>
</feature>
<dbReference type="KEGG" id="zal:AZF00_16830"/>
<dbReference type="Proteomes" id="UP000074119">
    <property type="component" value="Chromosome"/>
</dbReference>
<reference evidence="3 4" key="1">
    <citation type="submission" date="2015-12" db="EMBL/GenBank/DDBJ databases">
        <authorList>
            <person name="Shamseldin A."/>
            <person name="Moawad H."/>
            <person name="Abd El-Rahim W.M."/>
            <person name="Sadowsky M.J."/>
        </authorList>
    </citation>
    <scope>NUCLEOTIDE SEQUENCE [LARGE SCALE GENOMIC DNA]</scope>
    <source>
        <strain evidence="3 4">SM2</strain>
    </source>
</reference>
<keyword evidence="1" id="KW-1133">Transmembrane helix</keyword>
<keyword evidence="1" id="KW-0812">Transmembrane</keyword>
<gene>
    <name evidence="3" type="ORF">AZF00_16830</name>
</gene>
<evidence type="ECO:0008006" key="5">
    <source>
        <dbReference type="Google" id="ProtNLM"/>
    </source>
</evidence>
<accession>A0A127M9D9</accession>
<evidence type="ECO:0000313" key="4">
    <source>
        <dbReference type="Proteomes" id="UP000074119"/>
    </source>
</evidence>
<proteinExistence type="predicted"/>
<sequence length="205" mass="22026">MKIYAIRAVLLVTLLASFPLAKVHAQDNATEFTLIGYALNTNSDSEETQTSVAVFDISLDFEDEVIEFAYSFIGAADANELRVQFTTAGVTEELPQLSELTETGEDRLATLLLDSATVAGKTGQLSFTLNNKALEAGVTSQLFLVDIAESSAAAPEAFAPPPPIELKPSGGRSGGGADSLLILFCIILIFLRLAWPKSYTESRRF</sequence>